<dbReference type="PANTHER" id="PTHR31862">
    <property type="entry name" value="UPF0261 DOMAIN PROTEIN (AFU_ORTHOLOGUE AFUA_1G10120)"/>
    <property type="match status" value="1"/>
</dbReference>
<dbReference type="SUPFAM" id="SSF51621">
    <property type="entry name" value="Phosphoenolpyruvate/pyruvate domain"/>
    <property type="match status" value="1"/>
</dbReference>
<dbReference type="InterPro" id="IPR018060">
    <property type="entry name" value="HTH_AraC"/>
</dbReference>
<evidence type="ECO:0000256" key="3">
    <source>
        <dbReference type="ARBA" id="ARBA00023163"/>
    </source>
</evidence>
<reference evidence="5 6" key="1">
    <citation type="submission" date="2018-03" db="EMBL/GenBank/DDBJ databases">
        <authorList>
            <person name="Keele B.F."/>
        </authorList>
    </citation>
    <scope>NUCLEOTIDE SEQUENCE [LARGE SCALE GENOMIC DNA]</scope>
    <source>
        <strain evidence="5">ZCTH4_d</strain>
    </source>
</reference>
<dbReference type="EMBL" id="QEWE01000009">
    <property type="protein sequence ID" value="REJ30643.1"/>
    <property type="molecule type" value="Genomic_DNA"/>
</dbReference>
<dbReference type="InterPro" id="IPR013785">
    <property type="entry name" value="Aldolase_TIM"/>
</dbReference>
<dbReference type="AlphaFoldDB" id="A0A3E0K830"/>
<keyword evidence="1" id="KW-0805">Transcription regulation</keyword>
<evidence type="ECO:0000256" key="2">
    <source>
        <dbReference type="ARBA" id="ARBA00023125"/>
    </source>
</evidence>
<dbReference type="InterPro" id="IPR051353">
    <property type="entry name" value="Tobamovirus_resist_UPF0261"/>
</dbReference>
<dbReference type="PANTHER" id="PTHR31862:SF1">
    <property type="entry name" value="UPF0261 DOMAIN PROTEIN (AFU_ORTHOLOGUE AFUA_1G10120)"/>
    <property type="match status" value="1"/>
</dbReference>
<dbReference type="RefSeq" id="WP_276674591.1">
    <property type="nucleotide sequence ID" value="NZ_LZRR01000048.1"/>
</dbReference>
<dbReference type="GO" id="GO:0003700">
    <property type="term" value="F:DNA-binding transcription factor activity"/>
    <property type="evidence" value="ECO:0007669"/>
    <property type="project" value="InterPro"/>
</dbReference>
<dbReference type="SMART" id="SM00342">
    <property type="entry name" value="HTH_ARAC"/>
    <property type="match status" value="1"/>
</dbReference>
<dbReference type="GO" id="GO:0043565">
    <property type="term" value="F:sequence-specific DNA binding"/>
    <property type="evidence" value="ECO:0007669"/>
    <property type="project" value="InterPro"/>
</dbReference>
<evidence type="ECO:0000256" key="1">
    <source>
        <dbReference type="ARBA" id="ARBA00023015"/>
    </source>
</evidence>
<accession>A0A3E0K830</accession>
<dbReference type="Gene3D" id="1.10.10.60">
    <property type="entry name" value="Homeodomain-like"/>
    <property type="match status" value="2"/>
</dbReference>
<dbReference type="PROSITE" id="PS01124">
    <property type="entry name" value="HTH_ARAC_FAMILY_2"/>
    <property type="match status" value="1"/>
</dbReference>
<dbReference type="Pfam" id="PF12833">
    <property type="entry name" value="HTH_18"/>
    <property type="match status" value="1"/>
</dbReference>
<dbReference type="Proteomes" id="UP000257014">
    <property type="component" value="Unassembled WGS sequence"/>
</dbReference>
<dbReference type="GO" id="GO:0003824">
    <property type="term" value="F:catalytic activity"/>
    <property type="evidence" value="ECO:0007669"/>
    <property type="project" value="InterPro"/>
</dbReference>
<proteinExistence type="predicted"/>
<keyword evidence="3" id="KW-0804">Transcription</keyword>
<dbReference type="Gene3D" id="3.20.20.70">
    <property type="entry name" value="Aldolase class I"/>
    <property type="match status" value="1"/>
</dbReference>
<evidence type="ECO:0000313" key="6">
    <source>
        <dbReference type="Proteomes" id="UP000257014"/>
    </source>
</evidence>
<dbReference type="InterPro" id="IPR009215">
    <property type="entry name" value="TIM-br_IGPS-like"/>
</dbReference>
<dbReference type="InterPro" id="IPR009057">
    <property type="entry name" value="Homeodomain-like_sf"/>
</dbReference>
<evidence type="ECO:0000259" key="4">
    <source>
        <dbReference type="PROSITE" id="PS01124"/>
    </source>
</evidence>
<protein>
    <submittedName>
        <fullName evidence="5">AraC family transcriptional regulator</fullName>
    </submittedName>
</protein>
<name>A0A3E0K830_9BACI</name>
<comment type="caution">
    <text evidence="5">The sequence shown here is derived from an EMBL/GenBank/DDBJ whole genome shotgun (WGS) entry which is preliminary data.</text>
</comment>
<dbReference type="SUPFAM" id="SSF46689">
    <property type="entry name" value="Homeodomain-like"/>
    <property type="match status" value="2"/>
</dbReference>
<gene>
    <name evidence="5" type="ORF">C6P37_02750</name>
</gene>
<dbReference type="InterPro" id="IPR018062">
    <property type="entry name" value="HTH_AraC-typ_CS"/>
</dbReference>
<dbReference type="InterPro" id="IPR015813">
    <property type="entry name" value="Pyrv/PenolPyrv_kinase-like_dom"/>
</dbReference>
<evidence type="ECO:0000313" key="5">
    <source>
        <dbReference type="EMBL" id="REJ30643.1"/>
    </source>
</evidence>
<organism evidence="5 6">
    <name type="scientific">Caldibacillus debilis</name>
    <dbReference type="NCBI Taxonomy" id="301148"/>
    <lineage>
        <taxon>Bacteria</taxon>
        <taxon>Bacillati</taxon>
        <taxon>Bacillota</taxon>
        <taxon>Bacilli</taxon>
        <taxon>Bacillales</taxon>
        <taxon>Bacillaceae</taxon>
        <taxon>Caldibacillus</taxon>
    </lineage>
</organism>
<feature type="domain" description="HTH araC/xylS-type" evidence="4">
    <location>
        <begin position="334"/>
        <end position="432"/>
    </location>
</feature>
<keyword evidence="2" id="KW-0238">DNA-binding</keyword>
<dbReference type="Pfam" id="PF09370">
    <property type="entry name" value="PEP_hydrolase"/>
    <property type="match status" value="1"/>
</dbReference>
<sequence>MTLEAIKDLEIRKNDRREGEEVSLTTCRKISTDGWGAMRMNKREIWKKLKKQLKANQHLIGVAAGSGLTGRYAEKGGADFILALSSGKFRQMGVSSLAGYLPFSNSNEIVMDFGLKELLPIIKNIPIIFGLMATDPTIDLKSYIALIKEKGFAGINNYPTIGLIDGKYREALEEADISYDKEVEAISIANGLDLFTVAFVFNKTQAIQMTKAGADVICVHFGLTKGGMLGAKYVQTLQSAKNLATEIFEECQKINPNIIKMIYGGPVSKPVDVQFMYNGTDIHGYIGGSVFERIPSEQAILHVTQSFKETNDIKYEQLIQRIIDGFNTQKEYIDFVKKYISLHYNEEITLHELAGMLGLSRPYLSLLFKTEVGISFRDYLIDYRINRAIEILKEKKVPLTIVSEMVGYPDYAQFSKIFKKRTGMSPKEYVKTNINP</sequence>
<dbReference type="PROSITE" id="PS00041">
    <property type="entry name" value="HTH_ARAC_FAMILY_1"/>
    <property type="match status" value="1"/>
</dbReference>